<reference evidence="1 2" key="1">
    <citation type="submission" date="2013-10" db="EMBL/GenBank/DDBJ databases">
        <title>Salinisphaera japonica YTM-1 Genome Sequencing.</title>
        <authorList>
            <person name="Lai Q."/>
            <person name="Li C."/>
            <person name="Shao Z."/>
        </authorList>
    </citation>
    <scope>NUCLEOTIDE SEQUENCE [LARGE SCALE GENOMIC DNA]</scope>
    <source>
        <strain evidence="1 2">YTM-1</strain>
    </source>
</reference>
<gene>
    <name evidence="1" type="ORF">SAJA_03655</name>
</gene>
<dbReference type="Proteomes" id="UP000285310">
    <property type="component" value="Unassembled WGS sequence"/>
</dbReference>
<comment type="caution">
    <text evidence="1">The sequence shown here is derived from an EMBL/GenBank/DDBJ whole genome shotgun (WGS) entry which is preliminary data.</text>
</comment>
<sequence>MKEKREGFGLEMKTFDGADGNSYLVFRTRNGSFHAFMEVEAKEAARQCGADGDKNTRGLWAELWREAD</sequence>
<name>A0A423PZZ2_9GAMM</name>
<evidence type="ECO:0000313" key="2">
    <source>
        <dbReference type="Proteomes" id="UP000285310"/>
    </source>
</evidence>
<organism evidence="1 2">
    <name type="scientific">Salinisphaera japonica YTM-1</name>
    <dbReference type="NCBI Taxonomy" id="1209778"/>
    <lineage>
        <taxon>Bacteria</taxon>
        <taxon>Pseudomonadati</taxon>
        <taxon>Pseudomonadota</taxon>
        <taxon>Gammaproteobacteria</taxon>
        <taxon>Salinisphaerales</taxon>
        <taxon>Salinisphaeraceae</taxon>
        <taxon>Salinisphaera</taxon>
    </lineage>
</organism>
<dbReference type="RefSeq" id="WP_123657281.1">
    <property type="nucleotide sequence ID" value="NZ_AYKG01000007.1"/>
</dbReference>
<dbReference type="AlphaFoldDB" id="A0A423PZZ2"/>
<dbReference type="EMBL" id="AYKG01000007">
    <property type="protein sequence ID" value="ROO31193.1"/>
    <property type="molecule type" value="Genomic_DNA"/>
</dbReference>
<proteinExistence type="predicted"/>
<accession>A0A423PZZ2</accession>
<protein>
    <submittedName>
        <fullName evidence="1">Uncharacterized protein</fullName>
    </submittedName>
</protein>
<dbReference type="InParanoid" id="A0A423PZZ2"/>
<evidence type="ECO:0000313" key="1">
    <source>
        <dbReference type="EMBL" id="ROO31193.1"/>
    </source>
</evidence>
<keyword evidence="2" id="KW-1185">Reference proteome</keyword>